<proteinExistence type="inferred from homology"/>
<dbReference type="STRING" id="1802055.A3A74_01660"/>
<organism evidence="7 8">
    <name type="scientific">Candidatus Roizmanbacteria bacterium RIFCSPLOWO2_01_FULL_35_13</name>
    <dbReference type="NCBI Taxonomy" id="1802055"/>
    <lineage>
        <taxon>Bacteria</taxon>
        <taxon>Candidatus Roizmaniibacteriota</taxon>
    </lineage>
</organism>
<comment type="caution">
    <text evidence="7">The sequence shown here is derived from an EMBL/GenBank/DDBJ whole genome shotgun (WGS) entry which is preliminary data.</text>
</comment>
<keyword evidence="3 4" id="KW-0346">Stress response</keyword>
<dbReference type="InterPro" id="IPR000740">
    <property type="entry name" value="GrpE"/>
</dbReference>
<evidence type="ECO:0000256" key="5">
    <source>
        <dbReference type="RuleBase" id="RU004478"/>
    </source>
</evidence>
<feature type="coiled-coil region" evidence="6">
    <location>
        <begin position="12"/>
        <end position="39"/>
    </location>
</feature>
<dbReference type="GO" id="GO:0005737">
    <property type="term" value="C:cytoplasm"/>
    <property type="evidence" value="ECO:0007669"/>
    <property type="project" value="UniProtKB-SubCell"/>
</dbReference>
<protein>
    <recommendedName>
        <fullName evidence="3 4">Protein GrpE</fullName>
    </recommendedName>
    <alternativeName>
        <fullName evidence="3">HSP-70 cofactor</fullName>
    </alternativeName>
</protein>
<evidence type="ECO:0000256" key="6">
    <source>
        <dbReference type="SAM" id="Coils"/>
    </source>
</evidence>
<sequence>MDQKDLKAKKSSKISDQDIEKLKKEVEELKKQTDDNKNKYLRALADYQNFEKRVGVDQINISKTVIKNVLLKLLPFLDNLDKAEIFIKDNGLKMVKDNFYKTLQDVGLEEIPILAKPFDPYTAEAIDIVEGKEDNKVVEIIRKGYKFNDKILRVAQVKVSKKITADD</sequence>
<dbReference type="PANTHER" id="PTHR21237">
    <property type="entry name" value="GRPE PROTEIN"/>
    <property type="match status" value="1"/>
</dbReference>
<evidence type="ECO:0000313" key="8">
    <source>
        <dbReference type="Proteomes" id="UP000179270"/>
    </source>
</evidence>
<dbReference type="GO" id="GO:0000774">
    <property type="term" value="F:adenyl-nucleotide exchange factor activity"/>
    <property type="evidence" value="ECO:0007669"/>
    <property type="project" value="InterPro"/>
</dbReference>
<dbReference type="Gene3D" id="3.90.20.20">
    <property type="match status" value="1"/>
</dbReference>
<dbReference type="GO" id="GO:0051087">
    <property type="term" value="F:protein-folding chaperone binding"/>
    <property type="evidence" value="ECO:0007669"/>
    <property type="project" value="InterPro"/>
</dbReference>
<keyword evidence="6" id="KW-0175">Coiled coil</keyword>
<dbReference type="CDD" id="cd00446">
    <property type="entry name" value="GrpE"/>
    <property type="match status" value="1"/>
</dbReference>
<accession>A0A1F7IAK6</accession>
<reference evidence="7 8" key="1">
    <citation type="journal article" date="2016" name="Nat. Commun.">
        <title>Thousands of microbial genomes shed light on interconnected biogeochemical processes in an aquifer system.</title>
        <authorList>
            <person name="Anantharaman K."/>
            <person name="Brown C.T."/>
            <person name="Hug L.A."/>
            <person name="Sharon I."/>
            <person name="Castelle C.J."/>
            <person name="Probst A.J."/>
            <person name="Thomas B.C."/>
            <person name="Singh A."/>
            <person name="Wilkins M.J."/>
            <person name="Karaoz U."/>
            <person name="Brodie E.L."/>
            <person name="Williams K.H."/>
            <person name="Hubbard S.S."/>
            <person name="Banfield J.F."/>
        </authorList>
    </citation>
    <scope>NUCLEOTIDE SEQUENCE [LARGE SCALE GENOMIC DNA]</scope>
</reference>
<comment type="subcellular location">
    <subcellularLocation>
        <location evidence="3">Cytoplasm</location>
    </subcellularLocation>
</comment>
<dbReference type="HAMAP" id="MF_01151">
    <property type="entry name" value="GrpE"/>
    <property type="match status" value="1"/>
</dbReference>
<dbReference type="InterPro" id="IPR013805">
    <property type="entry name" value="GrpE_CC"/>
</dbReference>
<evidence type="ECO:0000313" key="7">
    <source>
        <dbReference type="EMBL" id="OGK40393.1"/>
    </source>
</evidence>
<dbReference type="SUPFAM" id="SSF51064">
    <property type="entry name" value="Head domain of nucleotide exchange factor GrpE"/>
    <property type="match status" value="1"/>
</dbReference>
<name>A0A1F7IAK6_9BACT</name>
<keyword evidence="2 3" id="KW-0143">Chaperone</keyword>
<dbReference type="Gene3D" id="2.30.22.10">
    <property type="entry name" value="Head domain of nucleotide exchange factor GrpE"/>
    <property type="match status" value="1"/>
</dbReference>
<dbReference type="EMBL" id="MGAF01000033">
    <property type="protein sequence ID" value="OGK40393.1"/>
    <property type="molecule type" value="Genomic_DNA"/>
</dbReference>
<dbReference type="GO" id="GO:0042803">
    <property type="term" value="F:protein homodimerization activity"/>
    <property type="evidence" value="ECO:0007669"/>
    <property type="project" value="InterPro"/>
</dbReference>
<evidence type="ECO:0000256" key="2">
    <source>
        <dbReference type="ARBA" id="ARBA00023186"/>
    </source>
</evidence>
<dbReference type="SUPFAM" id="SSF58014">
    <property type="entry name" value="Coiled-coil domain of nucleotide exchange factor GrpE"/>
    <property type="match status" value="1"/>
</dbReference>
<gene>
    <name evidence="3" type="primary">grpE</name>
    <name evidence="7" type="ORF">A3A74_01660</name>
</gene>
<comment type="similarity">
    <text evidence="1 3 5">Belongs to the GrpE family.</text>
</comment>
<dbReference type="AlphaFoldDB" id="A0A1F7IAK6"/>
<dbReference type="Pfam" id="PF01025">
    <property type="entry name" value="GrpE"/>
    <property type="match status" value="1"/>
</dbReference>
<dbReference type="GO" id="GO:0006457">
    <property type="term" value="P:protein folding"/>
    <property type="evidence" value="ECO:0007669"/>
    <property type="project" value="InterPro"/>
</dbReference>
<dbReference type="PANTHER" id="PTHR21237:SF23">
    <property type="entry name" value="GRPE PROTEIN HOMOLOG, MITOCHONDRIAL"/>
    <property type="match status" value="1"/>
</dbReference>
<dbReference type="GO" id="GO:0051082">
    <property type="term" value="F:unfolded protein binding"/>
    <property type="evidence" value="ECO:0007669"/>
    <property type="project" value="TreeGrafter"/>
</dbReference>
<evidence type="ECO:0000256" key="3">
    <source>
        <dbReference type="HAMAP-Rule" id="MF_01151"/>
    </source>
</evidence>
<dbReference type="Proteomes" id="UP000179270">
    <property type="component" value="Unassembled WGS sequence"/>
</dbReference>
<dbReference type="PROSITE" id="PS01071">
    <property type="entry name" value="GRPE"/>
    <property type="match status" value="1"/>
</dbReference>
<comment type="function">
    <text evidence="3 4">Participates actively in the response to hyperosmotic and heat shock by preventing the aggregation of stress-denatured proteins, in association with DnaK and GrpE. It is the nucleotide exchange factor for DnaK and may function as a thermosensor. Unfolded proteins bind initially to DnaJ; upon interaction with the DnaJ-bound protein, DnaK hydrolyzes its bound ATP, resulting in the formation of a stable complex. GrpE releases ADP from DnaK; ATP binding to DnaK triggers the release of the substrate protein, thus completing the reaction cycle. Several rounds of ATP-dependent interactions between DnaJ, DnaK and GrpE are required for fully efficient folding.</text>
</comment>
<dbReference type="InterPro" id="IPR009012">
    <property type="entry name" value="GrpE_head"/>
</dbReference>
<dbReference type="PRINTS" id="PR00773">
    <property type="entry name" value="GRPEPROTEIN"/>
</dbReference>
<keyword evidence="3" id="KW-0963">Cytoplasm</keyword>
<evidence type="ECO:0000256" key="1">
    <source>
        <dbReference type="ARBA" id="ARBA00009054"/>
    </source>
</evidence>
<evidence type="ECO:0000256" key="4">
    <source>
        <dbReference type="RuleBase" id="RU000639"/>
    </source>
</evidence>
<comment type="subunit">
    <text evidence="3">Homodimer.</text>
</comment>